<dbReference type="InterPro" id="IPR052164">
    <property type="entry name" value="Anthracycline_SecMetBiosynth"/>
</dbReference>
<dbReference type="EMBL" id="WSTA01000080">
    <property type="protein sequence ID" value="MWB99812.1"/>
    <property type="molecule type" value="Genomic_DNA"/>
</dbReference>
<dbReference type="PANTHER" id="PTHR33993">
    <property type="entry name" value="GLYOXALASE-RELATED"/>
    <property type="match status" value="1"/>
</dbReference>
<organism evidence="2 3">
    <name type="scientific">Agromyces seonyuensis</name>
    <dbReference type="NCBI Taxonomy" id="2662446"/>
    <lineage>
        <taxon>Bacteria</taxon>
        <taxon>Bacillati</taxon>
        <taxon>Actinomycetota</taxon>
        <taxon>Actinomycetes</taxon>
        <taxon>Micrococcales</taxon>
        <taxon>Microbacteriaceae</taxon>
        <taxon>Agromyces</taxon>
    </lineage>
</organism>
<evidence type="ECO:0000259" key="1">
    <source>
        <dbReference type="PROSITE" id="PS51819"/>
    </source>
</evidence>
<name>A0A6I4P2H4_9MICO</name>
<keyword evidence="3" id="KW-1185">Reference proteome</keyword>
<feature type="domain" description="VOC" evidence="1">
    <location>
        <begin position="4"/>
        <end position="131"/>
    </location>
</feature>
<dbReference type="CDD" id="cd07247">
    <property type="entry name" value="SgaA_N_like"/>
    <property type="match status" value="1"/>
</dbReference>
<proteinExistence type="predicted"/>
<evidence type="ECO:0000313" key="2">
    <source>
        <dbReference type="EMBL" id="MWB99812.1"/>
    </source>
</evidence>
<gene>
    <name evidence="2" type="ORF">GB864_14780</name>
</gene>
<dbReference type="RefSeq" id="WP_160426414.1">
    <property type="nucleotide sequence ID" value="NZ_WSTA01000080.1"/>
</dbReference>
<reference evidence="2 3" key="1">
    <citation type="submission" date="2019-12" db="EMBL/GenBank/DDBJ databases">
        <authorList>
            <person name="Kim Y.S."/>
        </authorList>
    </citation>
    <scope>NUCLEOTIDE SEQUENCE [LARGE SCALE GENOMIC DNA]</scope>
    <source>
        <strain evidence="2 3">MMS17-SY077</strain>
    </source>
</reference>
<accession>A0A6I4P2H4</accession>
<dbReference type="Gene3D" id="3.10.180.10">
    <property type="entry name" value="2,3-Dihydroxybiphenyl 1,2-Dioxygenase, domain 1"/>
    <property type="match status" value="1"/>
</dbReference>
<protein>
    <submittedName>
        <fullName evidence="2">VOC family protein</fullName>
    </submittedName>
</protein>
<dbReference type="Pfam" id="PF00903">
    <property type="entry name" value="Glyoxalase"/>
    <property type="match status" value="1"/>
</dbReference>
<dbReference type="AlphaFoldDB" id="A0A6I4P2H4"/>
<dbReference type="InterPro" id="IPR037523">
    <property type="entry name" value="VOC_core"/>
</dbReference>
<sequence>MANLVVHFEIHASDPEAAITFYSDLLDWTFTEAMPGQYWVIGTGEGARTGPDTPGFGINGGLVQRRGPKPEVGGPVTGADLVIAVDDVDAIHARGIELGGVDAVAPMDMPGVGRMAYLLDPDGNVFGFLNPVTSDGVSQMGM</sequence>
<dbReference type="PROSITE" id="PS51819">
    <property type="entry name" value="VOC"/>
    <property type="match status" value="1"/>
</dbReference>
<evidence type="ECO:0000313" key="3">
    <source>
        <dbReference type="Proteomes" id="UP000438182"/>
    </source>
</evidence>
<dbReference type="Proteomes" id="UP000438182">
    <property type="component" value="Unassembled WGS sequence"/>
</dbReference>
<dbReference type="InterPro" id="IPR029068">
    <property type="entry name" value="Glyas_Bleomycin-R_OHBP_Dase"/>
</dbReference>
<dbReference type="SUPFAM" id="SSF54593">
    <property type="entry name" value="Glyoxalase/Bleomycin resistance protein/Dihydroxybiphenyl dioxygenase"/>
    <property type="match status" value="1"/>
</dbReference>
<dbReference type="InterPro" id="IPR004360">
    <property type="entry name" value="Glyas_Fos-R_dOase_dom"/>
</dbReference>
<comment type="caution">
    <text evidence="2">The sequence shown here is derived from an EMBL/GenBank/DDBJ whole genome shotgun (WGS) entry which is preliminary data.</text>
</comment>